<protein>
    <submittedName>
        <fullName evidence="7">Dipeptide ABC transporter ATP-binding protein</fullName>
    </submittedName>
</protein>
<keyword evidence="8" id="KW-1185">Reference proteome</keyword>
<evidence type="ECO:0000256" key="3">
    <source>
        <dbReference type="ARBA" id="ARBA00022448"/>
    </source>
</evidence>
<organism evidence="7 8">
    <name type="scientific">Brevundimonas olei</name>
    <dbReference type="NCBI Taxonomy" id="657642"/>
    <lineage>
        <taxon>Bacteria</taxon>
        <taxon>Pseudomonadati</taxon>
        <taxon>Pseudomonadota</taxon>
        <taxon>Alphaproteobacteria</taxon>
        <taxon>Caulobacterales</taxon>
        <taxon>Caulobacteraceae</taxon>
        <taxon>Brevundimonas</taxon>
    </lineage>
</organism>
<dbReference type="NCBIfam" id="NF008453">
    <property type="entry name" value="PRK11308.1"/>
    <property type="match status" value="2"/>
</dbReference>
<dbReference type="PROSITE" id="PS50893">
    <property type="entry name" value="ABC_TRANSPORTER_2"/>
    <property type="match status" value="2"/>
</dbReference>
<dbReference type="PANTHER" id="PTHR43776">
    <property type="entry name" value="TRANSPORT ATP-BINDING PROTEIN"/>
    <property type="match status" value="1"/>
</dbReference>
<dbReference type="Proteomes" id="UP001363460">
    <property type="component" value="Chromosome"/>
</dbReference>
<gene>
    <name evidence="7" type="ORF">V8J38_06125</name>
</gene>
<feature type="domain" description="ABC transporter" evidence="6">
    <location>
        <begin position="270"/>
        <end position="520"/>
    </location>
</feature>
<keyword evidence="4" id="KW-0547">Nucleotide-binding</keyword>
<dbReference type="RefSeq" id="WP_338578311.1">
    <property type="nucleotide sequence ID" value="NZ_CP146369.1"/>
</dbReference>
<dbReference type="InterPro" id="IPR003439">
    <property type="entry name" value="ABC_transporter-like_ATP-bd"/>
</dbReference>
<dbReference type="GO" id="GO:0005524">
    <property type="term" value="F:ATP binding"/>
    <property type="evidence" value="ECO:0007669"/>
    <property type="project" value="UniProtKB-KW"/>
</dbReference>
<evidence type="ECO:0000256" key="5">
    <source>
        <dbReference type="ARBA" id="ARBA00022840"/>
    </source>
</evidence>
<dbReference type="Pfam" id="PF00005">
    <property type="entry name" value="ABC_tran"/>
    <property type="match status" value="2"/>
</dbReference>
<reference evidence="7 8" key="1">
    <citation type="submission" date="2024-02" db="EMBL/GenBank/DDBJ databases">
        <title>Distribution and functional of Brevundimonas-related endobacteria within Verticillium dahliae.</title>
        <authorList>
            <person name="Zeng H."/>
        </authorList>
    </citation>
    <scope>NUCLEOTIDE SEQUENCE [LARGE SCALE GENOMIC DNA]</scope>
    <source>
        <strain evidence="7 8">TRM 44200</strain>
    </source>
</reference>
<keyword evidence="5 7" id="KW-0067">ATP-binding</keyword>
<comment type="similarity">
    <text evidence="2">Belongs to the ABC transporter superfamily.</text>
</comment>
<accession>A0ABZ2IGD4</accession>
<dbReference type="InterPro" id="IPR027417">
    <property type="entry name" value="P-loop_NTPase"/>
</dbReference>
<dbReference type="InterPro" id="IPR017871">
    <property type="entry name" value="ABC_transporter-like_CS"/>
</dbReference>
<keyword evidence="3" id="KW-0813">Transport</keyword>
<evidence type="ECO:0000259" key="6">
    <source>
        <dbReference type="PROSITE" id="PS50893"/>
    </source>
</evidence>
<dbReference type="CDD" id="cd03257">
    <property type="entry name" value="ABC_NikE_OppD_transporters"/>
    <property type="match status" value="2"/>
</dbReference>
<comment type="subcellular location">
    <subcellularLocation>
        <location evidence="1">Cell inner membrane</location>
        <topology evidence="1">Peripheral membrane protein</topology>
    </subcellularLocation>
</comment>
<dbReference type="SMART" id="SM00382">
    <property type="entry name" value="AAA"/>
    <property type="match status" value="2"/>
</dbReference>
<proteinExistence type="inferred from homology"/>
<dbReference type="PROSITE" id="PS00211">
    <property type="entry name" value="ABC_TRANSPORTER_1"/>
    <property type="match status" value="2"/>
</dbReference>
<evidence type="ECO:0000313" key="8">
    <source>
        <dbReference type="Proteomes" id="UP001363460"/>
    </source>
</evidence>
<dbReference type="InterPro" id="IPR050319">
    <property type="entry name" value="ABC_transp_ATP-bind"/>
</dbReference>
<evidence type="ECO:0000313" key="7">
    <source>
        <dbReference type="EMBL" id="WWT56013.1"/>
    </source>
</evidence>
<dbReference type="InterPro" id="IPR003593">
    <property type="entry name" value="AAA+_ATPase"/>
</dbReference>
<evidence type="ECO:0000256" key="4">
    <source>
        <dbReference type="ARBA" id="ARBA00022741"/>
    </source>
</evidence>
<dbReference type="EMBL" id="CP146369">
    <property type="protein sequence ID" value="WWT56013.1"/>
    <property type="molecule type" value="Genomic_DNA"/>
</dbReference>
<dbReference type="SUPFAM" id="SSF52540">
    <property type="entry name" value="P-loop containing nucleoside triphosphate hydrolases"/>
    <property type="match status" value="2"/>
</dbReference>
<dbReference type="NCBIfam" id="NF007739">
    <property type="entry name" value="PRK10419.1"/>
    <property type="match status" value="2"/>
</dbReference>
<dbReference type="InterPro" id="IPR013563">
    <property type="entry name" value="Oligopep_ABC_C"/>
</dbReference>
<evidence type="ECO:0000256" key="2">
    <source>
        <dbReference type="ARBA" id="ARBA00005417"/>
    </source>
</evidence>
<dbReference type="Pfam" id="PF08352">
    <property type="entry name" value="oligo_HPY"/>
    <property type="match status" value="1"/>
</dbReference>
<evidence type="ECO:0000256" key="1">
    <source>
        <dbReference type="ARBA" id="ARBA00004417"/>
    </source>
</evidence>
<feature type="domain" description="ABC transporter" evidence="6">
    <location>
        <begin position="4"/>
        <end position="249"/>
    </location>
</feature>
<dbReference type="PANTHER" id="PTHR43776:SF7">
    <property type="entry name" value="D,D-DIPEPTIDE TRANSPORT ATP-BINDING PROTEIN DDPF-RELATED"/>
    <property type="match status" value="1"/>
</dbReference>
<name>A0ABZ2IGD4_9CAUL</name>
<sequence length="538" mass="57666">MTALDIRDLSLSIGSTPILKTVSLSVAPGEILGLVGESGSGKSMTALAVLGLTPPRATMTGEIHLNGQLVSNAPDAVMQQMRGRDVGIIFQEPMTALNPVMTIGDQVAETVRLHKKASRKEALAVARAVLDRVGLPTERFPLTRYPHELSGGQRQRVAIAIAIALTPKLLIADEATTALDVTTQAQVLDLLKRLVREDGMGLILITHDLAVVAETADRLAVMKDGELVEEAPVDRIRTGMAHAYSQRLLANATHAPTRLSVPQADAAPVLQVEGLVREYGGAPALFGKAKTFRAVDQVSLSIQPGESVGLVGESGCGKSTLLRAILALETPQAGRVRVKGRDITAARGGALKSIRRDIQVVFQDPYGSFDPRWKVSDLVAENFHLLDTRPSPAEARRRVDEMLERVGLNSAAADRYPHEFSGGQRQRIAIARALITEPSVICLDEAVSALDVSVRAQVLDLLADLSDRLGLSYLFVTHDLSVVRTVTDRLLVMQAGKIVEQGETAAVFAAPSHPYTQKLLAATPDLVRNKALEKETAG</sequence>
<dbReference type="Gene3D" id="3.40.50.300">
    <property type="entry name" value="P-loop containing nucleotide triphosphate hydrolases"/>
    <property type="match status" value="2"/>
</dbReference>